<organism evidence="5 6">
    <name type="scientific">Pleomassaria siparia CBS 279.74</name>
    <dbReference type="NCBI Taxonomy" id="1314801"/>
    <lineage>
        <taxon>Eukaryota</taxon>
        <taxon>Fungi</taxon>
        <taxon>Dikarya</taxon>
        <taxon>Ascomycota</taxon>
        <taxon>Pezizomycotina</taxon>
        <taxon>Dothideomycetes</taxon>
        <taxon>Pleosporomycetidae</taxon>
        <taxon>Pleosporales</taxon>
        <taxon>Pleomassariaceae</taxon>
        <taxon>Pleomassaria</taxon>
    </lineage>
</organism>
<comment type="function">
    <text evidence="3">Required for the function of coenzyme Q in the respiratory chain. May serve as a chaperone or may be involved in the transport of Q6 from its site of synthesis to the catalytic sites of the respiratory complexes.</text>
</comment>
<dbReference type="PANTHER" id="PTHR12901">
    <property type="entry name" value="SPERM PROTEIN HOMOLOG"/>
    <property type="match status" value="1"/>
</dbReference>
<protein>
    <recommendedName>
        <fullName evidence="4">Coenzyme Q-binding protein COQ10 START domain-containing protein</fullName>
    </recommendedName>
</protein>
<comment type="similarity">
    <text evidence="1">Belongs to the COQ10 family.</text>
</comment>
<evidence type="ECO:0000313" key="6">
    <source>
        <dbReference type="Proteomes" id="UP000799428"/>
    </source>
</evidence>
<dbReference type="InterPro" id="IPR005031">
    <property type="entry name" value="COQ10_START"/>
</dbReference>
<gene>
    <name evidence="5" type="ORF">K504DRAFT_264734</name>
</gene>
<accession>A0A6G1KDB6</accession>
<dbReference type="OrthoDB" id="292693at2759"/>
<keyword evidence="6" id="KW-1185">Reference proteome</keyword>
<dbReference type="SUPFAM" id="SSF55961">
    <property type="entry name" value="Bet v1-like"/>
    <property type="match status" value="1"/>
</dbReference>
<dbReference type="Pfam" id="PF03364">
    <property type="entry name" value="Polyketide_cyc"/>
    <property type="match status" value="1"/>
</dbReference>
<evidence type="ECO:0000256" key="2">
    <source>
        <dbReference type="ARBA" id="ARBA00011814"/>
    </source>
</evidence>
<evidence type="ECO:0000256" key="1">
    <source>
        <dbReference type="ARBA" id="ARBA00006885"/>
    </source>
</evidence>
<proteinExistence type="inferred from homology"/>
<dbReference type="GO" id="GO:0045333">
    <property type="term" value="P:cellular respiration"/>
    <property type="evidence" value="ECO:0007669"/>
    <property type="project" value="InterPro"/>
</dbReference>
<dbReference type="Gene3D" id="3.30.530.20">
    <property type="match status" value="1"/>
</dbReference>
<dbReference type="InterPro" id="IPR023393">
    <property type="entry name" value="START-like_dom_sf"/>
</dbReference>
<dbReference type="Proteomes" id="UP000799428">
    <property type="component" value="Unassembled WGS sequence"/>
</dbReference>
<evidence type="ECO:0000259" key="4">
    <source>
        <dbReference type="Pfam" id="PF03364"/>
    </source>
</evidence>
<dbReference type="PANTHER" id="PTHR12901:SF10">
    <property type="entry name" value="COENZYME Q-BINDING PROTEIN COQ10, MITOCHONDRIAL"/>
    <property type="match status" value="1"/>
</dbReference>
<dbReference type="GO" id="GO:0005739">
    <property type="term" value="C:mitochondrion"/>
    <property type="evidence" value="ECO:0007669"/>
    <property type="project" value="TreeGrafter"/>
</dbReference>
<dbReference type="EMBL" id="MU005769">
    <property type="protein sequence ID" value="KAF2710535.1"/>
    <property type="molecule type" value="Genomic_DNA"/>
</dbReference>
<evidence type="ECO:0000256" key="3">
    <source>
        <dbReference type="ARBA" id="ARBA00024947"/>
    </source>
</evidence>
<sequence length="240" mass="26316">MTTLKTLRPLHALKPTYHQPYNQRRTFLSNLAATFNPLSTGSSYQTLTATRVLPYAAHPIYSIVADIPSYASFLPYCQSSTITRWSTPDSTYHKRWPSEAEISVGFGNLSESFTSRIFCVPGKIVESVGGATSTELGEDDIAHHLAENGTRGGDLERRESGLLTHLRSRWTIEGLGKRGGKEETEVTLSLEYAFANPLYSTLSAGAAPKVADLMIKAFEERVKSQLDSDPRKANASLADG</sequence>
<dbReference type="GO" id="GO:0048039">
    <property type="term" value="F:ubiquinone binding"/>
    <property type="evidence" value="ECO:0007669"/>
    <property type="project" value="InterPro"/>
</dbReference>
<comment type="subunit">
    <text evidence="2">Interacts with coenzyme Q.</text>
</comment>
<name>A0A6G1KDB6_9PLEO</name>
<evidence type="ECO:0000313" key="5">
    <source>
        <dbReference type="EMBL" id="KAF2710535.1"/>
    </source>
</evidence>
<dbReference type="AlphaFoldDB" id="A0A6G1KDB6"/>
<reference evidence="5" key="1">
    <citation type="journal article" date="2020" name="Stud. Mycol.">
        <title>101 Dothideomycetes genomes: a test case for predicting lifestyles and emergence of pathogens.</title>
        <authorList>
            <person name="Haridas S."/>
            <person name="Albert R."/>
            <person name="Binder M."/>
            <person name="Bloem J."/>
            <person name="Labutti K."/>
            <person name="Salamov A."/>
            <person name="Andreopoulos B."/>
            <person name="Baker S."/>
            <person name="Barry K."/>
            <person name="Bills G."/>
            <person name="Bluhm B."/>
            <person name="Cannon C."/>
            <person name="Castanera R."/>
            <person name="Culley D."/>
            <person name="Daum C."/>
            <person name="Ezra D."/>
            <person name="Gonzalez J."/>
            <person name="Henrissat B."/>
            <person name="Kuo A."/>
            <person name="Liang C."/>
            <person name="Lipzen A."/>
            <person name="Lutzoni F."/>
            <person name="Magnuson J."/>
            <person name="Mondo S."/>
            <person name="Nolan M."/>
            <person name="Ohm R."/>
            <person name="Pangilinan J."/>
            <person name="Park H.-J."/>
            <person name="Ramirez L."/>
            <person name="Alfaro M."/>
            <person name="Sun H."/>
            <person name="Tritt A."/>
            <person name="Yoshinaga Y."/>
            <person name="Zwiers L.-H."/>
            <person name="Turgeon B."/>
            <person name="Goodwin S."/>
            <person name="Spatafora J."/>
            <person name="Crous P."/>
            <person name="Grigoriev I."/>
        </authorList>
    </citation>
    <scope>NUCLEOTIDE SEQUENCE</scope>
    <source>
        <strain evidence="5">CBS 279.74</strain>
    </source>
</reference>
<feature type="domain" description="Coenzyme Q-binding protein COQ10 START" evidence="4">
    <location>
        <begin position="54"/>
        <end position="219"/>
    </location>
</feature>
<dbReference type="CDD" id="cd07813">
    <property type="entry name" value="COQ10p_like"/>
    <property type="match status" value="1"/>
</dbReference>
<dbReference type="InterPro" id="IPR044996">
    <property type="entry name" value="COQ10-like"/>
</dbReference>